<dbReference type="GO" id="GO:0008237">
    <property type="term" value="F:metallopeptidase activity"/>
    <property type="evidence" value="ECO:0007669"/>
    <property type="project" value="InterPro"/>
</dbReference>
<proteinExistence type="predicted"/>
<evidence type="ECO:0000259" key="3">
    <source>
        <dbReference type="PROSITE" id="PS51995"/>
    </source>
</evidence>
<dbReference type="AlphaFoldDB" id="A0A0H3NBE6"/>
<evidence type="ECO:0000256" key="2">
    <source>
        <dbReference type="ARBA" id="ARBA00022525"/>
    </source>
</evidence>
<accession>A0A0H3NBE6</accession>
<evidence type="ECO:0000256" key="1">
    <source>
        <dbReference type="ARBA" id="ARBA00004613"/>
    </source>
</evidence>
<dbReference type="InterPro" id="IPR014781">
    <property type="entry name" value="Anthrax_toxin_lethal/edema_N/C"/>
</dbReference>
<comment type="subcellular location">
    <subcellularLocation>
        <location evidence="1">Secreted</location>
    </subcellularLocation>
</comment>
<dbReference type="EMBL" id="FN538970">
    <property type="protein sequence ID" value="CBA62911.1"/>
    <property type="molecule type" value="Genomic_DNA"/>
</dbReference>
<dbReference type="InterPro" id="IPR047568">
    <property type="entry name" value="ATLF-like_dom"/>
</dbReference>
<dbReference type="CDD" id="cd20183">
    <property type="entry name" value="M34_PPEP"/>
    <property type="match status" value="1"/>
</dbReference>
<feature type="domain" description="ATLF-like" evidence="3">
    <location>
        <begin position="220"/>
        <end position="414"/>
    </location>
</feature>
<dbReference type="SUPFAM" id="SSF55486">
    <property type="entry name" value="Metalloproteases ('zincins'), catalytic domain"/>
    <property type="match status" value="1"/>
</dbReference>
<organism evidence="4 5">
    <name type="scientific">Clostridioides difficile (strain CD196)</name>
    <name type="common">Peptoclostridium difficile</name>
    <dbReference type="NCBI Taxonomy" id="645462"/>
    <lineage>
        <taxon>Bacteria</taxon>
        <taxon>Bacillati</taxon>
        <taxon>Bacillota</taxon>
        <taxon>Clostridia</taxon>
        <taxon>Peptostreptococcales</taxon>
        <taxon>Peptostreptococcaceae</taxon>
        <taxon>Clostridioides</taxon>
    </lineage>
</organism>
<protein>
    <recommendedName>
        <fullName evidence="3">ATLF-like domain-containing protein</fullName>
    </recommendedName>
</protein>
<dbReference type="HOGENOM" id="CLU_663665_0_0_9"/>
<dbReference type="GO" id="GO:0005576">
    <property type="term" value="C:extracellular region"/>
    <property type="evidence" value="ECO:0007669"/>
    <property type="project" value="UniProtKB-SubCell"/>
</dbReference>
<dbReference type="Gene3D" id="3.40.390.10">
    <property type="entry name" value="Collagenase (Catalytic Domain)"/>
    <property type="match status" value="1"/>
</dbReference>
<reference evidence="4 5" key="1">
    <citation type="journal article" date="2009" name="Genome Biol.">
        <title>Comparative genome and phenotypic analysis of Clostridium difficile 027 strains provides insight into the evolution of a hypervirulent bacterium.</title>
        <authorList>
            <person name="Stabler R.A."/>
            <person name="He M."/>
            <person name="Dawson L."/>
            <person name="Martin M."/>
            <person name="Valiente E."/>
            <person name="Corton C."/>
            <person name="Lawley T.D."/>
            <person name="Sebaihia M."/>
            <person name="Quail M.A."/>
            <person name="Rose G."/>
            <person name="Gerding D.N."/>
            <person name="Gibert M."/>
            <person name="Popoff M.R."/>
            <person name="Parkhill J."/>
            <person name="Dougan G."/>
            <person name="Wren B.W."/>
        </authorList>
    </citation>
    <scope>NUCLEOTIDE SEQUENCE [LARGE SCALE GENOMIC DNA]</scope>
    <source>
        <strain evidence="4 5">CD196</strain>
    </source>
</reference>
<dbReference type="InterPro" id="IPR024079">
    <property type="entry name" value="MetalloPept_cat_dom_sf"/>
</dbReference>
<dbReference type="Pfam" id="PF07737">
    <property type="entry name" value="ATLF"/>
    <property type="match status" value="1"/>
</dbReference>
<evidence type="ECO:0000313" key="4">
    <source>
        <dbReference type="EMBL" id="CBA62911.1"/>
    </source>
</evidence>
<keyword evidence="2" id="KW-0964">Secreted</keyword>
<sequence length="416" mass="48737">MIMENNLNIAKKNNTELLQNDSLKVNLQIGVDFTLLSKSLKAFYKKEKDFYCIALAPCNVSSEKANRKISIYDMIKEINILIESITDKNELLSEELFTNNLSEFYDESLDEIYIDLKQAYLYIKKNTDSLNIEDSIEYVFDVDISNDIKAKENPLINFNSLSLVVWSGETKHILQQMNILDLEDIHSYYMENNTNITIYENNTLQYKFDEESEDIKDSSIDIIEQMLILPDDLNYDKDEVENMKSRLAKINIKYLQTLKEKDIKIKLINSNLTDEPEFSDLKYQLPPCWVRSGKTWKDVPGIYRNNSIVAKIGYSNPSYANVHSSKNLELHETAHAIDKNVLNKKSNSEEFMEVFAQERYKLYDPKQVAHAYISKFIEEFFAESFVHYYLDEDSKNTLKENCPLTYDFLEKLELNY</sequence>
<gene>
    <name evidence="4" type="ordered locus">CD196_1520</name>
</gene>
<dbReference type="Proteomes" id="UP000002068">
    <property type="component" value="Chromosome"/>
</dbReference>
<dbReference type="PROSITE" id="PS51995">
    <property type="entry name" value="ATLF"/>
    <property type="match status" value="1"/>
</dbReference>
<name>A0A0H3NBE6_CLODC</name>
<dbReference type="KEGG" id="cdc:CD196_1520"/>
<evidence type="ECO:0000313" key="5">
    <source>
        <dbReference type="Proteomes" id="UP000002068"/>
    </source>
</evidence>